<gene>
    <name evidence="2" type="ORF">ACG00X_03590</name>
</gene>
<name>A0ABW7G1V0_9BURK</name>
<keyword evidence="1" id="KW-0812">Transmembrane</keyword>
<protein>
    <submittedName>
        <fullName evidence="2">Tfp pilus assembly protein FimT/FimU</fullName>
    </submittedName>
</protein>
<accession>A0ABW7G1V0</accession>
<dbReference type="InterPro" id="IPR045584">
    <property type="entry name" value="Pilin-like"/>
</dbReference>
<sequence length="193" mass="20264">MKRAAQHRSVVGVTLVEMAVAVIVLSVIVAVAVPSFSSLIERRRIIATAGEIASIIAFARTEANAVNAPFNLHLEAVPANITDFGSCIRVSAGRNDTCQCNLARACRIGDAKVLRELLLPRGNSVSFAATADWGGRTGVVSFVRDPRLTDVENLVVTVSGARTGARLAVQYSNAGRVRTCSPDGSIGGFPVCS</sequence>
<organism evidence="2 3">
    <name type="scientific">Pelomonas nitida</name>
    <dbReference type="NCBI Taxonomy" id="3299027"/>
    <lineage>
        <taxon>Bacteria</taxon>
        <taxon>Pseudomonadati</taxon>
        <taxon>Pseudomonadota</taxon>
        <taxon>Betaproteobacteria</taxon>
        <taxon>Burkholderiales</taxon>
        <taxon>Sphaerotilaceae</taxon>
        <taxon>Roseateles</taxon>
    </lineage>
</organism>
<feature type="transmembrane region" description="Helical" evidence="1">
    <location>
        <begin position="12"/>
        <end position="33"/>
    </location>
</feature>
<dbReference type="SUPFAM" id="SSF54523">
    <property type="entry name" value="Pili subunits"/>
    <property type="match status" value="1"/>
</dbReference>
<dbReference type="Proteomes" id="UP001606305">
    <property type="component" value="Unassembled WGS sequence"/>
</dbReference>
<evidence type="ECO:0000313" key="3">
    <source>
        <dbReference type="Proteomes" id="UP001606305"/>
    </source>
</evidence>
<evidence type="ECO:0000256" key="1">
    <source>
        <dbReference type="SAM" id="Phobius"/>
    </source>
</evidence>
<proteinExistence type="predicted"/>
<evidence type="ECO:0000313" key="2">
    <source>
        <dbReference type="EMBL" id="MFG6455905.1"/>
    </source>
</evidence>
<comment type="caution">
    <text evidence="2">The sequence shown here is derived from an EMBL/GenBank/DDBJ whole genome shotgun (WGS) entry which is preliminary data.</text>
</comment>
<keyword evidence="3" id="KW-1185">Reference proteome</keyword>
<reference evidence="2 3" key="1">
    <citation type="submission" date="2024-09" db="EMBL/GenBank/DDBJ databases">
        <title>Novel species of the genus Pelomonas and Roseateles isolated from streams.</title>
        <authorList>
            <person name="Lu H."/>
        </authorList>
    </citation>
    <scope>NUCLEOTIDE SEQUENCE [LARGE SCALE GENOMIC DNA]</scope>
    <source>
        <strain evidence="2 3">BYS96W</strain>
    </source>
</reference>
<keyword evidence="1" id="KW-1133">Transmembrane helix</keyword>
<dbReference type="Gene3D" id="3.30.700.10">
    <property type="entry name" value="Glycoprotein, Type 4 Pilin"/>
    <property type="match status" value="1"/>
</dbReference>
<dbReference type="EMBL" id="JBIGIA010000002">
    <property type="protein sequence ID" value="MFG6455905.1"/>
    <property type="molecule type" value="Genomic_DNA"/>
</dbReference>
<keyword evidence="1" id="KW-0472">Membrane</keyword>
<dbReference type="RefSeq" id="WP_394486584.1">
    <property type="nucleotide sequence ID" value="NZ_JBIGIA010000002.1"/>
</dbReference>